<dbReference type="PANTHER" id="PTHR33797">
    <property type="entry name" value="ORGANIC HYDROPEROXIDE RESISTANCE PROTEIN-LIKE"/>
    <property type="match status" value="1"/>
</dbReference>
<dbReference type="Gene3D" id="2.20.25.10">
    <property type="match status" value="1"/>
</dbReference>
<dbReference type="InterPro" id="IPR003718">
    <property type="entry name" value="OsmC/Ohr_fam"/>
</dbReference>
<gene>
    <name evidence="2" type="ORF">EV644_101636</name>
</gene>
<dbReference type="InterPro" id="IPR036102">
    <property type="entry name" value="OsmC/Ohrsf"/>
</dbReference>
<dbReference type="PANTHER" id="PTHR33797:SF2">
    <property type="entry name" value="ORGANIC HYDROPEROXIDE RESISTANCE PROTEIN-LIKE"/>
    <property type="match status" value="1"/>
</dbReference>
<proteinExistence type="inferred from homology"/>
<comment type="similarity">
    <text evidence="1">Belongs to the OsmC/Ohr family.</text>
</comment>
<evidence type="ECO:0000256" key="1">
    <source>
        <dbReference type="ARBA" id="ARBA00007378"/>
    </source>
</evidence>
<organism evidence="2 3">
    <name type="scientific">Kribbella orskensis</name>
    <dbReference type="NCBI Taxonomy" id="2512216"/>
    <lineage>
        <taxon>Bacteria</taxon>
        <taxon>Bacillati</taxon>
        <taxon>Actinomycetota</taxon>
        <taxon>Actinomycetes</taxon>
        <taxon>Propionibacteriales</taxon>
        <taxon>Kribbellaceae</taxon>
        <taxon>Kribbella</taxon>
    </lineage>
</organism>
<dbReference type="RefSeq" id="WP_132187622.1">
    <property type="nucleotide sequence ID" value="NZ_SLWM01000001.1"/>
</dbReference>
<dbReference type="EMBL" id="SLWM01000001">
    <property type="protein sequence ID" value="TCO31993.1"/>
    <property type="molecule type" value="Genomic_DNA"/>
</dbReference>
<name>A0ABY2BVD8_9ACTN</name>
<dbReference type="Gene3D" id="3.30.300.20">
    <property type="match status" value="1"/>
</dbReference>
<reference evidence="2 3" key="1">
    <citation type="journal article" date="2015" name="Stand. Genomic Sci.">
        <title>Genomic Encyclopedia of Bacterial and Archaeal Type Strains, Phase III: the genomes of soil and plant-associated and newly described type strains.</title>
        <authorList>
            <person name="Whitman W.B."/>
            <person name="Woyke T."/>
            <person name="Klenk H.P."/>
            <person name="Zhou Y."/>
            <person name="Lilburn T.G."/>
            <person name="Beck B.J."/>
            <person name="De Vos P."/>
            <person name="Vandamme P."/>
            <person name="Eisen J.A."/>
            <person name="Garrity G."/>
            <person name="Hugenholtz P."/>
            <person name="Kyrpides N.C."/>
        </authorList>
    </citation>
    <scope>NUCLEOTIDE SEQUENCE [LARGE SCALE GENOMIC DNA]</scope>
    <source>
        <strain evidence="2 3">VKM Ac-2538</strain>
    </source>
</reference>
<dbReference type="InterPro" id="IPR019953">
    <property type="entry name" value="OHR"/>
</dbReference>
<sequence>MPAIPLRRILYTAEAVTEGGRSGHGRTSDGRLEVELSVPDDMGGKGGSGTNPEQLFAIGYGACFQSTILSIAQGHKLDAGDSRITARVGIGPTGYGGFGIQVALDLHAPHLVPAAAAYLMAEAHQRCPYSNATRGNIQVMLNVDGTPIEEIARSDQGAA</sequence>
<dbReference type="Proteomes" id="UP000295818">
    <property type="component" value="Unassembled WGS sequence"/>
</dbReference>
<accession>A0ABY2BVD8</accession>
<dbReference type="NCBIfam" id="TIGR03561">
    <property type="entry name" value="organ_hyd_perox"/>
    <property type="match status" value="1"/>
</dbReference>
<evidence type="ECO:0000313" key="2">
    <source>
        <dbReference type="EMBL" id="TCO31993.1"/>
    </source>
</evidence>
<dbReference type="Pfam" id="PF02566">
    <property type="entry name" value="OsmC"/>
    <property type="match status" value="1"/>
</dbReference>
<comment type="caution">
    <text evidence="2">The sequence shown here is derived from an EMBL/GenBank/DDBJ whole genome shotgun (WGS) entry which is preliminary data.</text>
</comment>
<protein>
    <submittedName>
        <fullName evidence="2">Ohr subfamily peroxiredoxin</fullName>
    </submittedName>
</protein>
<evidence type="ECO:0000313" key="3">
    <source>
        <dbReference type="Proteomes" id="UP000295818"/>
    </source>
</evidence>
<dbReference type="InterPro" id="IPR015946">
    <property type="entry name" value="KH_dom-like_a/b"/>
</dbReference>
<dbReference type="SUPFAM" id="SSF82784">
    <property type="entry name" value="OsmC-like"/>
    <property type="match status" value="1"/>
</dbReference>
<keyword evidence="3" id="KW-1185">Reference proteome</keyword>